<reference evidence="1 2" key="1">
    <citation type="submission" date="2018-10" db="EMBL/GenBank/DDBJ databases">
        <title>Sequencing the genomes of 1000 actinobacteria strains.</title>
        <authorList>
            <person name="Klenk H.-P."/>
        </authorList>
    </citation>
    <scope>NUCLEOTIDE SEQUENCE [LARGE SCALE GENOMIC DNA]</scope>
    <source>
        <strain evidence="1 2">DSM 43800</strain>
    </source>
</reference>
<sequence length="180" mass="20263">MNTNGEVPVSWWECEPRRLARDQHEVAKLFPELTWCGEGAGRWEGRLPRWPFHRPEPTGLAELVGQDGMPIRVQYGHAYPMVPPAIFPLDPKPELIEYRQTRFHVMGDGSLCLLQDYSTWTGRQSVTELLLKAAGWRVEYALLKSGVIESMTINGIVNDASRDHLVEQALEELSPGGGQA</sequence>
<evidence type="ECO:0000313" key="1">
    <source>
        <dbReference type="EMBL" id="RKT53557.1"/>
    </source>
</evidence>
<comment type="caution">
    <text evidence="1">The sequence shown here is derived from an EMBL/GenBank/DDBJ whole genome shotgun (WGS) entry which is preliminary data.</text>
</comment>
<accession>A0A495VXU1</accession>
<dbReference type="EMBL" id="RBXO01000001">
    <property type="protein sequence ID" value="RKT53557.1"/>
    <property type="molecule type" value="Genomic_DNA"/>
</dbReference>
<dbReference type="OrthoDB" id="5083716at2"/>
<dbReference type="RefSeq" id="WP_121003910.1">
    <property type="nucleotide sequence ID" value="NZ_RBXO01000001.1"/>
</dbReference>
<gene>
    <name evidence="1" type="ORF">C8E97_2125</name>
</gene>
<evidence type="ECO:0000313" key="2">
    <source>
        <dbReference type="Proteomes" id="UP000282084"/>
    </source>
</evidence>
<keyword evidence="2" id="KW-1185">Reference proteome</keyword>
<dbReference type="Proteomes" id="UP000282084">
    <property type="component" value="Unassembled WGS sequence"/>
</dbReference>
<proteinExistence type="predicted"/>
<name>A0A495VXU1_9PSEU</name>
<protein>
    <submittedName>
        <fullName evidence="1">E2/UBC family protein B</fullName>
    </submittedName>
</protein>
<organism evidence="1 2">
    <name type="scientific">Saccharothrix australiensis</name>
    <dbReference type="NCBI Taxonomy" id="2072"/>
    <lineage>
        <taxon>Bacteria</taxon>
        <taxon>Bacillati</taxon>
        <taxon>Actinomycetota</taxon>
        <taxon>Actinomycetes</taxon>
        <taxon>Pseudonocardiales</taxon>
        <taxon>Pseudonocardiaceae</taxon>
        <taxon>Saccharothrix</taxon>
    </lineage>
</organism>
<dbReference type="AlphaFoldDB" id="A0A495VXU1"/>